<feature type="transmembrane region" description="Helical" evidence="1">
    <location>
        <begin position="17"/>
        <end position="40"/>
    </location>
</feature>
<dbReference type="AlphaFoldDB" id="A0A401UNJ9"/>
<evidence type="ECO:0008006" key="4">
    <source>
        <dbReference type="Google" id="ProtNLM"/>
    </source>
</evidence>
<keyword evidence="1" id="KW-1133">Transmembrane helix</keyword>
<protein>
    <recommendedName>
        <fullName evidence="4">Transporter</fullName>
    </recommendedName>
</protein>
<gene>
    <name evidence="2" type="ORF">Ctaglu_27230</name>
</gene>
<evidence type="ECO:0000256" key="1">
    <source>
        <dbReference type="SAM" id="Phobius"/>
    </source>
</evidence>
<dbReference type="EMBL" id="BHYK01000015">
    <property type="protein sequence ID" value="GCD11100.1"/>
    <property type="molecule type" value="Genomic_DNA"/>
</dbReference>
<dbReference type="PIRSF" id="PIRSF031501">
    <property type="entry name" value="QueT"/>
    <property type="match status" value="1"/>
</dbReference>
<dbReference type="PANTHER" id="PTHR40044:SF1">
    <property type="entry name" value="INTEGRAL MEMBRANE PROTEIN"/>
    <property type="match status" value="1"/>
</dbReference>
<comment type="caution">
    <text evidence="2">The sequence shown here is derived from an EMBL/GenBank/DDBJ whole genome shotgun (WGS) entry which is preliminary data.</text>
</comment>
<keyword evidence="1" id="KW-0812">Transmembrane</keyword>
<dbReference type="PANTHER" id="PTHR40044">
    <property type="entry name" value="INTEGRAL MEMBRANE PROTEIN-RELATED"/>
    <property type="match status" value="1"/>
</dbReference>
<proteinExistence type="predicted"/>
<name>A0A401UNJ9_9CLOT</name>
<dbReference type="RefSeq" id="WP_125002600.1">
    <property type="nucleotide sequence ID" value="NZ_BHYK01000015.1"/>
</dbReference>
<sequence length="174" mass="19186">MNIKLNEGTISVKIRRIVFAAMVAAIYAALTLSLSFFSFGVIQYRIAEGLTILPYFASFSIPGLVIGCIVSNIISPLGIMDMIFGSLATFIAAISTYYIGKSKLKFKRILAPLPAVVVNAIIIGIMLKLLYFKDMPLLLCMLQVAWGELVCCYGIGLPLIYVIEKNSILRNFFK</sequence>
<organism evidence="2 3">
    <name type="scientific">Clostridium tagluense</name>
    <dbReference type="NCBI Taxonomy" id="360422"/>
    <lineage>
        <taxon>Bacteria</taxon>
        <taxon>Bacillati</taxon>
        <taxon>Bacillota</taxon>
        <taxon>Clostridia</taxon>
        <taxon>Eubacteriales</taxon>
        <taxon>Clostridiaceae</taxon>
        <taxon>Clostridium</taxon>
    </lineage>
</organism>
<evidence type="ECO:0000313" key="3">
    <source>
        <dbReference type="Proteomes" id="UP000287872"/>
    </source>
</evidence>
<dbReference type="Proteomes" id="UP000287872">
    <property type="component" value="Unassembled WGS sequence"/>
</dbReference>
<feature type="transmembrane region" description="Helical" evidence="1">
    <location>
        <begin position="79"/>
        <end position="99"/>
    </location>
</feature>
<feature type="transmembrane region" description="Helical" evidence="1">
    <location>
        <begin position="52"/>
        <end position="73"/>
    </location>
</feature>
<dbReference type="OrthoDB" id="9786793at2"/>
<feature type="transmembrane region" description="Helical" evidence="1">
    <location>
        <begin position="144"/>
        <end position="163"/>
    </location>
</feature>
<evidence type="ECO:0000313" key="2">
    <source>
        <dbReference type="EMBL" id="GCD11100.1"/>
    </source>
</evidence>
<accession>A0A401UNJ9</accession>
<feature type="transmembrane region" description="Helical" evidence="1">
    <location>
        <begin position="111"/>
        <end position="132"/>
    </location>
</feature>
<keyword evidence="3" id="KW-1185">Reference proteome</keyword>
<keyword evidence="1" id="KW-0472">Membrane</keyword>
<reference evidence="2 3" key="1">
    <citation type="submission" date="2018-11" db="EMBL/GenBank/DDBJ databases">
        <title>Genome sequencing and assembly of Clostridium tagluense strain A121.</title>
        <authorList>
            <person name="Murakami T."/>
            <person name="Segawa T."/>
            <person name="Shcherbakova V.A."/>
            <person name="Mori H."/>
            <person name="Yoshimura Y."/>
        </authorList>
    </citation>
    <scope>NUCLEOTIDE SEQUENCE [LARGE SCALE GENOMIC DNA]</scope>
    <source>
        <strain evidence="2 3">A121</strain>
    </source>
</reference>
<dbReference type="InterPro" id="IPR010387">
    <property type="entry name" value="QueT"/>
</dbReference>
<dbReference type="Pfam" id="PF06177">
    <property type="entry name" value="QueT"/>
    <property type="match status" value="1"/>
</dbReference>